<accession>A0A318ZJS5</accession>
<dbReference type="PANTHER" id="PTHR48172:SF2">
    <property type="entry name" value="VACUOLAR PROTEIN SORTING PROTEIN 62"/>
    <property type="match status" value="1"/>
</dbReference>
<dbReference type="PANTHER" id="PTHR48172">
    <property type="match status" value="1"/>
</dbReference>
<dbReference type="GeneID" id="37080745"/>
<dbReference type="RefSeq" id="XP_025433738.1">
    <property type="nucleotide sequence ID" value="XM_025579516.1"/>
</dbReference>
<evidence type="ECO:0008006" key="3">
    <source>
        <dbReference type="Google" id="ProtNLM"/>
    </source>
</evidence>
<dbReference type="EMBL" id="KZ821223">
    <property type="protein sequence ID" value="PYH47756.1"/>
    <property type="molecule type" value="Genomic_DNA"/>
</dbReference>
<name>A0A318ZJS5_9EURO</name>
<protein>
    <recommendedName>
        <fullName evidence="3">Vacuolar protein sorting protein 62</fullName>
    </recommendedName>
</protein>
<dbReference type="Proteomes" id="UP000248349">
    <property type="component" value="Unassembled WGS sequence"/>
</dbReference>
<proteinExistence type="predicted"/>
<evidence type="ECO:0000313" key="2">
    <source>
        <dbReference type="Proteomes" id="UP000248349"/>
    </source>
</evidence>
<gene>
    <name evidence="1" type="ORF">BP01DRAFT_421483</name>
</gene>
<dbReference type="STRING" id="1450539.A0A318ZJS5"/>
<sequence>MITHHHDDHQQQQQQGSSILGLGTRSGYCFSSFILLCLLLLSSSSLLCASSPLTTQPLNEFALIAVPDSSSTTTVTYPNGQLVTHISSVSANRDLEDQIRHQQDEVSWPVASAQSHPHPADSAVSASAGQQMVRAATAAIFTLSSLIAYVVINSVARAVNPSAFIWYEEDQDERRWISSSSSWLDRKACRWLGLCGTAHFRLVRPRFGHRKAVPEAGRGSEDEDFSAWRAAQFNDSAHPEAVWDEAERSRREIPDYVFRYAPLVHLFSDEQFWPCDIAEHLYHITPMLNYTPVQSYWNHPTLHDLDQLNQWQEGHNVFLTSNDNVEHRPPWMEGDKNIPDDPYSDLEQSWPDWDARIDGPIPNDAPGDRAQWYDAAHALREGEKFNDGDDNAGWSPEKLGYLRPEDLQQDESLRDELRKRFGGDPIHVETTGGRSNAPAILLVMDKGNGIVDAFWFFFYSFNLGNVVLNVRFGNHVGDWEHCLVRFHNGRPKALFFSAHSAGEAYSYEAVEKIGQRPVIYSALGTHAMYATPGVHAYILPWGLLHDQTDRGPLWDPLLNVHTYTYDFPSDILRASTVSPAAPTEWFYFNGHWGDKFYPLGDERQYRFAGQYHYVNGPLGPRFKHLNRRKVCQQADDSPCVIKNYIGEQARPRRWASAGP</sequence>
<dbReference type="AlphaFoldDB" id="A0A318ZJS5"/>
<dbReference type="OrthoDB" id="188042at2759"/>
<evidence type="ECO:0000313" key="1">
    <source>
        <dbReference type="EMBL" id="PYH47756.1"/>
    </source>
</evidence>
<reference evidence="1 2" key="1">
    <citation type="submission" date="2016-12" db="EMBL/GenBank/DDBJ databases">
        <title>The genomes of Aspergillus section Nigri reveals drivers in fungal speciation.</title>
        <authorList>
            <consortium name="DOE Joint Genome Institute"/>
            <person name="Vesth T.C."/>
            <person name="Nybo J."/>
            <person name="Theobald S."/>
            <person name="Brandl J."/>
            <person name="Frisvad J.C."/>
            <person name="Nielsen K.F."/>
            <person name="Lyhne E.K."/>
            <person name="Kogle M.E."/>
            <person name="Kuo A."/>
            <person name="Riley R."/>
            <person name="Clum A."/>
            <person name="Nolan M."/>
            <person name="Lipzen A."/>
            <person name="Salamov A."/>
            <person name="Henrissat B."/>
            <person name="Wiebenga A."/>
            <person name="De Vries R.P."/>
            <person name="Grigoriev I.V."/>
            <person name="Mortensen U.H."/>
            <person name="Andersen M.R."/>
            <person name="Baker S.E."/>
        </authorList>
    </citation>
    <scope>NUCLEOTIDE SEQUENCE [LARGE SCALE GENOMIC DNA]</scope>
    <source>
        <strain evidence="1 2">JOP 1030-1</strain>
    </source>
</reference>
<dbReference type="InterPro" id="IPR009291">
    <property type="entry name" value="Vps62"/>
</dbReference>
<keyword evidence="2" id="KW-1185">Reference proteome</keyword>
<organism evidence="1 2">
    <name type="scientific">Aspergillus saccharolyticus JOP 1030-1</name>
    <dbReference type="NCBI Taxonomy" id="1450539"/>
    <lineage>
        <taxon>Eukaryota</taxon>
        <taxon>Fungi</taxon>
        <taxon>Dikarya</taxon>
        <taxon>Ascomycota</taxon>
        <taxon>Pezizomycotina</taxon>
        <taxon>Eurotiomycetes</taxon>
        <taxon>Eurotiomycetidae</taxon>
        <taxon>Eurotiales</taxon>
        <taxon>Aspergillaceae</taxon>
        <taxon>Aspergillus</taxon>
        <taxon>Aspergillus subgen. Circumdati</taxon>
    </lineage>
</organism>
<dbReference type="Pfam" id="PF06101">
    <property type="entry name" value="Vps62"/>
    <property type="match status" value="1"/>
</dbReference>